<dbReference type="EMBL" id="GBXM01007917">
    <property type="protein sequence ID" value="JAI00661.1"/>
    <property type="molecule type" value="Transcribed_RNA"/>
</dbReference>
<evidence type="ECO:0000313" key="1">
    <source>
        <dbReference type="EMBL" id="JAI00661.1"/>
    </source>
</evidence>
<sequence length="96" mass="11149">MLPIQCLFSNTVLQHFHALVIQWFTILNHHNCTEFGQECNSFSWAEIHPPLPIETAGTLKSVLSCIYFSSYLSEKWISLLRGPPEHYTDPVQFLER</sequence>
<reference evidence="1" key="2">
    <citation type="journal article" date="2015" name="Fish Shellfish Immunol.">
        <title>Early steps in the European eel (Anguilla anguilla)-Vibrio vulnificus interaction in the gills: Role of the RtxA13 toxin.</title>
        <authorList>
            <person name="Callol A."/>
            <person name="Pajuelo D."/>
            <person name="Ebbesson L."/>
            <person name="Teles M."/>
            <person name="MacKenzie S."/>
            <person name="Amaro C."/>
        </authorList>
    </citation>
    <scope>NUCLEOTIDE SEQUENCE</scope>
</reference>
<dbReference type="AlphaFoldDB" id="A0A0E9XFM6"/>
<name>A0A0E9XFM6_ANGAN</name>
<reference evidence="1" key="1">
    <citation type="submission" date="2014-11" db="EMBL/GenBank/DDBJ databases">
        <authorList>
            <person name="Amaro Gonzalez C."/>
        </authorList>
    </citation>
    <scope>NUCLEOTIDE SEQUENCE</scope>
</reference>
<accession>A0A0E9XFM6</accession>
<protein>
    <submittedName>
        <fullName evidence="1">Uncharacterized protein</fullName>
    </submittedName>
</protein>
<organism evidence="1">
    <name type="scientific">Anguilla anguilla</name>
    <name type="common">European freshwater eel</name>
    <name type="synonym">Muraena anguilla</name>
    <dbReference type="NCBI Taxonomy" id="7936"/>
    <lineage>
        <taxon>Eukaryota</taxon>
        <taxon>Metazoa</taxon>
        <taxon>Chordata</taxon>
        <taxon>Craniata</taxon>
        <taxon>Vertebrata</taxon>
        <taxon>Euteleostomi</taxon>
        <taxon>Actinopterygii</taxon>
        <taxon>Neopterygii</taxon>
        <taxon>Teleostei</taxon>
        <taxon>Anguilliformes</taxon>
        <taxon>Anguillidae</taxon>
        <taxon>Anguilla</taxon>
    </lineage>
</organism>
<proteinExistence type="predicted"/>